<sequence>MTDSLSLAAEPAGEQDVLARSWERAWRALGLAQPGSDAFEALMRAYAEPQRHYHSQQHLREALALLETVLPTCRSPGEVELALWYHDAIYDPKAKDNEARSAAWAARVLREQGASDEVISRVEALILATEHRAQPSDPDARLLVDVDLGILAAAPHRFAQYEQQVRAEYAWVPSFVYDFKRREVLCSFLSRPGIYATDHFRALFETRARANLEQALR</sequence>
<keyword evidence="2" id="KW-1185">Reference proteome</keyword>
<dbReference type="SUPFAM" id="SSF109604">
    <property type="entry name" value="HD-domain/PDEase-like"/>
    <property type="match status" value="1"/>
</dbReference>
<organism evidence="1 2">
    <name type="scientific">Diaphorobacter aerolatus</name>
    <dbReference type="NCBI Taxonomy" id="1288495"/>
    <lineage>
        <taxon>Bacteria</taxon>
        <taxon>Pseudomonadati</taxon>
        <taxon>Pseudomonadota</taxon>
        <taxon>Betaproteobacteria</taxon>
        <taxon>Burkholderiales</taxon>
        <taxon>Comamonadaceae</taxon>
        <taxon>Diaphorobacter</taxon>
    </lineage>
</organism>
<dbReference type="AlphaFoldDB" id="A0A7H0GKY6"/>
<dbReference type="KEGG" id="daer:H9K75_01785"/>
<dbReference type="InterPro" id="IPR009218">
    <property type="entry name" value="HD_phosphohydro"/>
</dbReference>
<protein>
    <submittedName>
        <fullName evidence="1">N-methyl-D-aspartate receptor NMDAR2C subunit</fullName>
    </submittedName>
</protein>
<dbReference type="EMBL" id="CP060783">
    <property type="protein sequence ID" value="QNP48952.1"/>
    <property type="molecule type" value="Genomic_DNA"/>
</dbReference>
<name>A0A7H0GKY6_9BURK</name>
<accession>A0A7H0GKY6</accession>
<dbReference type="PANTHER" id="PTHR21174">
    <property type="match status" value="1"/>
</dbReference>
<evidence type="ECO:0000313" key="2">
    <source>
        <dbReference type="Proteomes" id="UP000516028"/>
    </source>
</evidence>
<gene>
    <name evidence="1" type="ORF">H9K75_01785</name>
</gene>
<proteinExistence type="predicted"/>
<dbReference type="RefSeq" id="WP_187724544.1">
    <property type="nucleotide sequence ID" value="NZ_CP060783.1"/>
</dbReference>
<evidence type="ECO:0000313" key="1">
    <source>
        <dbReference type="EMBL" id="QNP48952.1"/>
    </source>
</evidence>
<reference evidence="1 2" key="1">
    <citation type="submission" date="2020-08" db="EMBL/GenBank/DDBJ databases">
        <title>Genome sequence of Diaphorobacter aerolatus KACC 16536T.</title>
        <authorList>
            <person name="Hyun D.-W."/>
            <person name="Bae J.-W."/>
        </authorList>
    </citation>
    <scope>NUCLEOTIDE SEQUENCE [LARGE SCALE GENOMIC DNA]</scope>
    <source>
        <strain evidence="1 2">KACC 16536</strain>
    </source>
</reference>
<dbReference type="Proteomes" id="UP000516028">
    <property type="component" value="Chromosome"/>
</dbReference>
<dbReference type="Gene3D" id="1.10.3210.10">
    <property type="entry name" value="Hypothetical protein af1432"/>
    <property type="match status" value="1"/>
</dbReference>
<dbReference type="PANTHER" id="PTHR21174:SF0">
    <property type="entry name" value="HD PHOSPHOHYDROLASE FAMILY PROTEIN-RELATED"/>
    <property type="match status" value="1"/>
</dbReference>
<dbReference type="PIRSF" id="PIRSF035170">
    <property type="entry name" value="HD_phosphohydro"/>
    <property type="match status" value="1"/>
</dbReference>
<keyword evidence="1" id="KW-0675">Receptor</keyword>